<comment type="caution">
    <text evidence="1">The sequence shown here is derived from an EMBL/GenBank/DDBJ whole genome shotgun (WGS) entry which is preliminary data.</text>
</comment>
<gene>
    <name evidence="1" type="ORF">E2C01_059566</name>
</gene>
<accession>A0A5B7H2X0</accession>
<name>A0A5B7H2X0_PORTR</name>
<evidence type="ECO:0000313" key="2">
    <source>
        <dbReference type="Proteomes" id="UP000324222"/>
    </source>
</evidence>
<reference evidence="1 2" key="1">
    <citation type="submission" date="2019-05" db="EMBL/GenBank/DDBJ databases">
        <title>Another draft genome of Portunus trituberculatus and its Hox gene families provides insights of decapod evolution.</title>
        <authorList>
            <person name="Jeong J.-H."/>
            <person name="Song I."/>
            <person name="Kim S."/>
            <person name="Choi T."/>
            <person name="Kim D."/>
            <person name="Ryu S."/>
            <person name="Kim W."/>
        </authorList>
    </citation>
    <scope>NUCLEOTIDE SEQUENCE [LARGE SCALE GENOMIC DNA]</scope>
    <source>
        <tissue evidence="1">Muscle</tissue>
    </source>
</reference>
<sequence>MGREECRGARLSKVVGRGRAKIAGAISLSLRRAVSQAVSLPGVNLSLSLVMGVGVGGVGGRVAGAVLGGTRPKWAGGEFTAAQGRR</sequence>
<keyword evidence="2" id="KW-1185">Reference proteome</keyword>
<dbReference type="EMBL" id="VSRR010023371">
    <property type="protein sequence ID" value="MPC65432.1"/>
    <property type="molecule type" value="Genomic_DNA"/>
</dbReference>
<evidence type="ECO:0000313" key="1">
    <source>
        <dbReference type="EMBL" id="MPC65432.1"/>
    </source>
</evidence>
<dbReference type="AlphaFoldDB" id="A0A5B7H2X0"/>
<dbReference type="Proteomes" id="UP000324222">
    <property type="component" value="Unassembled WGS sequence"/>
</dbReference>
<proteinExistence type="predicted"/>
<protein>
    <submittedName>
        <fullName evidence="1">Uncharacterized protein</fullName>
    </submittedName>
</protein>
<organism evidence="1 2">
    <name type="scientific">Portunus trituberculatus</name>
    <name type="common">Swimming crab</name>
    <name type="synonym">Neptunus trituberculatus</name>
    <dbReference type="NCBI Taxonomy" id="210409"/>
    <lineage>
        <taxon>Eukaryota</taxon>
        <taxon>Metazoa</taxon>
        <taxon>Ecdysozoa</taxon>
        <taxon>Arthropoda</taxon>
        <taxon>Crustacea</taxon>
        <taxon>Multicrustacea</taxon>
        <taxon>Malacostraca</taxon>
        <taxon>Eumalacostraca</taxon>
        <taxon>Eucarida</taxon>
        <taxon>Decapoda</taxon>
        <taxon>Pleocyemata</taxon>
        <taxon>Brachyura</taxon>
        <taxon>Eubrachyura</taxon>
        <taxon>Portunoidea</taxon>
        <taxon>Portunidae</taxon>
        <taxon>Portuninae</taxon>
        <taxon>Portunus</taxon>
    </lineage>
</organism>